<dbReference type="NCBIfam" id="TIGR03347">
    <property type="entry name" value="VI_chp_1"/>
    <property type="match status" value="1"/>
</dbReference>
<dbReference type="RefSeq" id="WP_338292576.1">
    <property type="nucleotide sequence ID" value="NZ_AP027272.1"/>
</dbReference>
<dbReference type="AlphaFoldDB" id="A0AA48HN54"/>
<dbReference type="EMBL" id="AP027272">
    <property type="protein sequence ID" value="BDX06562.1"/>
    <property type="molecule type" value="Genomic_DNA"/>
</dbReference>
<dbReference type="PANTHER" id="PTHR35564:SF4">
    <property type="entry name" value="CYTOPLASMIC PROTEIN"/>
    <property type="match status" value="1"/>
</dbReference>
<dbReference type="Pfam" id="PF06996">
    <property type="entry name" value="T6SS_TssG"/>
    <property type="match status" value="1"/>
</dbReference>
<accession>A0AA48HN54</accession>
<keyword evidence="2" id="KW-1185">Reference proteome</keyword>
<organism evidence="1 2">
    <name type="scientific">Planctobacterium marinum</name>
    <dbReference type="NCBI Taxonomy" id="1631968"/>
    <lineage>
        <taxon>Bacteria</taxon>
        <taxon>Pseudomonadati</taxon>
        <taxon>Pseudomonadota</taxon>
        <taxon>Gammaproteobacteria</taxon>
        <taxon>Alteromonadales</taxon>
        <taxon>Alteromonadaceae</taxon>
        <taxon>Planctobacterium</taxon>
    </lineage>
</organism>
<dbReference type="KEGG" id="pmaw:MACH26_20830"/>
<reference evidence="1" key="1">
    <citation type="submission" date="2023-01" db="EMBL/GenBank/DDBJ databases">
        <title>Complete genome sequence of Planctobacterium marinum strain Dej080120_11.</title>
        <authorList>
            <person name="Ueki S."/>
            <person name="Maruyama F."/>
        </authorList>
    </citation>
    <scope>NUCLEOTIDE SEQUENCE</scope>
    <source>
        <strain evidence="1">Dej080120_11</strain>
    </source>
</reference>
<evidence type="ECO:0000313" key="2">
    <source>
        <dbReference type="Proteomes" id="UP001333710"/>
    </source>
</evidence>
<dbReference type="Proteomes" id="UP001333710">
    <property type="component" value="Chromosome"/>
</dbReference>
<sequence length="338" mass="38694">METPERSQISCLDLLTGQAEEFNFYQAIRVLECVVREEEGIPQIRYKAVNEQAFMPNFIANLKSDEQVTEVKVNGYALTGQQGPLPDVYNDLLLEQKSRGNRGPEAFLDLFNNRLLHLLFDIKKQLDPMLFNDISINSEIFNILESLTGLSTFDLFKRLPITQEKLLTFSALLIGNRQNYSSLKQIIECMFDCKVEIEPCKGGWRKLPETWQTRLGKDNARLGSGVGLGKKHWDNQAKIGLLLTLKNIDQCRRLMPKGNLHEVLKSMLAYLTDGRYEIDVRLQLDWECLPKSQLSQKSSMFLGQSSWLKSDVGQGKTLNLPKFTVIPTLKNQFWEDIA</sequence>
<dbReference type="InterPro" id="IPR010732">
    <property type="entry name" value="T6SS_TssG-like"/>
</dbReference>
<name>A0AA48HN54_9ALTE</name>
<gene>
    <name evidence="1" type="ORF">MACH26_20830</name>
</gene>
<proteinExistence type="predicted"/>
<evidence type="ECO:0000313" key="1">
    <source>
        <dbReference type="EMBL" id="BDX06562.1"/>
    </source>
</evidence>
<protein>
    <submittedName>
        <fullName evidence="1">Type VI secretion protein</fullName>
    </submittedName>
</protein>
<dbReference type="PANTHER" id="PTHR35564">
    <property type="match status" value="1"/>
</dbReference>